<keyword evidence="2" id="KW-1185">Reference proteome</keyword>
<evidence type="ECO:0000313" key="1">
    <source>
        <dbReference type="EMBL" id="KAH9758381.1"/>
    </source>
</evidence>
<name>A0ACB8KVS3_CITSI</name>
<sequence length="597" mass="67681">MSRKLRTSLQCQSFEAPLNKDKEKVEMPITKVAGARKATASRRASNAQRKYALQQDVDKLKKKLRHEENVHRALERAFSRPLGALPRLPPYLPPSTKELLAEVAVLEEEVVRLEEQVVHFRQDLYREAVYISSSKKNMESSIDLCDPCVDDTNSKQEQSKFLARNVGRSTTSAIRQLAALSGRCRHDIYTHNVFYILILLVDMLIADGRGKENQLCTNSMKKKGSSVHKVQTGRTPVKRPSNDCKQTMRHLDPQKIQLVCRLQNPENEGARTISVTDERESGDDGPNRISEDIVRCLSTILLRMSSGKRKGTSENLHFLSTLASEESNEETESQDPYGICLQFGKRDIGPYKHLLAIEADSIDTNRTSSSMFLVRRLKILLGKIASVNLENLNHQEKLAFWINIYNSCMMNAFLENGIPESPEMVVALMQKATIRVGGHLLNAITIEHFILRLPYHSKYTFSKGAKNDEMTARFMFGLELSEPLVTFALSCGSWSSPAVRVYTASEVESELEVAKREYLQAAVGISSEKLAIPKLLDWYLLDFAKDFESLLDWICLQVPCELGKKAIKCLERGKNEPLSQFIQVMPYEFSFRYLLHA</sequence>
<reference evidence="2" key="1">
    <citation type="journal article" date="2023" name="Hortic. Res.">
        <title>A chromosome-level phased genome enabling allele-level studies in sweet orange: a case study on citrus Huanglongbing tolerance.</title>
        <authorList>
            <person name="Wu B."/>
            <person name="Yu Q."/>
            <person name="Deng Z."/>
            <person name="Duan Y."/>
            <person name="Luo F."/>
            <person name="Gmitter F. Jr."/>
        </authorList>
    </citation>
    <scope>NUCLEOTIDE SEQUENCE [LARGE SCALE GENOMIC DNA]</scope>
    <source>
        <strain evidence="2">cv. Valencia</strain>
    </source>
</reference>
<organism evidence="1 2">
    <name type="scientific">Citrus sinensis</name>
    <name type="common">Sweet orange</name>
    <name type="synonym">Citrus aurantium var. sinensis</name>
    <dbReference type="NCBI Taxonomy" id="2711"/>
    <lineage>
        <taxon>Eukaryota</taxon>
        <taxon>Viridiplantae</taxon>
        <taxon>Streptophyta</taxon>
        <taxon>Embryophyta</taxon>
        <taxon>Tracheophyta</taxon>
        <taxon>Spermatophyta</taxon>
        <taxon>Magnoliopsida</taxon>
        <taxon>eudicotyledons</taxon>
        <taxon>Gunneridae</taxon>
        <taxon>Pentapetalae</taxon>
        <taxon>rosids</taxon>
        <taxon>malvids</taxon>
        <taxon>Sapindales</taxon>
        <taxon>Rutaceae</taxon>
        <taxon>Aurantioideae</taxon>
        <taxon>Citrus</taxon>
    </lineage>
</organism>
<evidence type="ECO:0000313" key="2">
    <source>
        <dbReference type="Proteomes" id="UP000829398"/>
    </source>
</evidence>
<dbReference type="Proteomes" id="UP000829398">
    <property type="component" value="Chromosome 5"/>
</dbReference>
<dbReference type="EMBL" id="CM039174">
    <property type="protein sequence ID" value="KAH9758381.1"/>
    <property type="molecule type" value="Genomic_DNA"/>
</dbReference>
<comment type="caution">
    <text evidence="1">The sequence shown here is derived from an EMBL/GenBank/DDBJ whole genome shotgun (WGS) entry which is preliminary data.</text>
</comment>
<accession>A0ACB8KVS3</accession>
<proteinExistence type="predicted"/>
<protein>
    <submittedName>
        <fullName evidence="1">Uncharacterized protein</fullName>
    </submittedName>
</protein>
<gene>
    <name evidence="1" type="ORF">KPL71_016679</name>
</gene>